<gene>
    <name evidence="1" type="ORF">LzC2_41070</name>
</gene>
<dbReference type="EMBL" id="WTPX01000254">
    <property type="protein sequence ID" value="NNJ27996.1"/>
    <property type="molecule type" value="Genomic_DNA"/>
</dbReference>
<proteinExistence type="predicted"/>
<dbReference type="Proteomes" id="UP000609651">
    <property type="component" value="Unassembled WGS sequence"/>
</dbReference>
<organism evidence="1 2">
    <name type="scientific">Alienimonas chondri</name>
    <dbReference type="NCBI Taxonomy" id="2681879"/>
    <lineage>
        <taxon>Bacteria</taxon>
        <taxon>Pseudomonadati</taxon>
        <taxon>Planctomycetota</taxon>
        <taxon>Planctomycetia</taxon>
        <taxon>Planctomycetales</taxon>
        <taxon>Planctomycetaceae</taxon>
        <taxon>Alienimonas</taxon>
    </lineage>
</organism>
<protein>
    <submittedName>
        <fullName evidence="1">Uncharacterized protein</fullName>
    </submittedName>
</protein>
<dbReference type="RefSeq" id="WP_171189897.1">
    <property type="nucleotide sequence ID" value="NZ_WTPX01000254.1"/>
</dbReference>
<reference evidence="1 2" key="1">
    <citation type="journal article" date="2020" name="Syst. Appl. Microbiol.">
        <title>Alienimonas chondri sp. nov., a novel planctomycete isolated from the biofilm of the red alga Chondrus crispus.</title>
        <authorList>
            <person name="Vitorino I."/>
            <person name="Albuquerque L."/>
            <person name="Wiegand S."/>
            <person name="Kallscheuer N."/>
            <person name="da Costa M.S."/>
            <person name="Lobo-da-Cunha A."/>
            <person name="Jogler C."/>
            <person name="Lage O.M."/>
        </authorList>
    </citation>
    <scope>NUCLEOTIDE SEQUENCE [LARGE SCALE GENOMIC DNA]</scope>
    <source>
        <strain evidence="1 2">LzC2</strain>
    </source>
</reference>
<evidence type="ECO:0000313" key="1">
    <source>
        <dbReference type="EMBL" id="NNJ27996.1"/>
    </source>
</evidence>
<evidence type="ECO:0000313" key="2">
    <source>
        <dbReference type="Proteomes" id="UP000609651"/>
    </source>
</evidence>
<sequence>MGRLPRGFGLKALPPAIRAADLAAVAVNGLRCGQDRYSLLHEEHRLIGFADSVVTIDRRKRLQALKRRLAGIGMETTGEGMFGDTAVVVVALGEHTDADGERLFERAVADVLAPIEEPLIHAGEAS</sequence>
<name>A0ABX1VL03_9PLAN</name>
<comment type="caution">
    <text evidence="1">The sequence shown here is derived from an EMBL/GenBank/DDBJ whole genome shotgun (WGS) entry which is preliminary data.</text>
</comment>
<accession>A0ABX1VL03</accession>
<keyword evidence="2" id="KW-1185">Reference proteome</keyword>